<evidence type="ECO:0008006" key="2">
    <source>
        <dbReference type="Google" id="ProtNLM"/>
    </source>
</evidence>
<accession>A0A6S6UIG4</accession>
<dbReference type="EMBL" id="CACVAQ010000526">
    <property type="protein sequence ID" value="CAA6829944.1"/>
    <property type="molecule type" value="Genomic_DNA"/>
</dbReference>
<proteinExistence type="predicted"/>
<sequence length="301" mass="34821">MKRIIFQTTIFILITGVSFLLILCQADGYSDAFYLKFTTKPQTNLILGTSRAAQGLQPLIFDAILKKEAPFFNYAFTLAQSPFGAVYLNSIQKKLDTTKTKATFIVTVDPWTICSETKNPNDSTNFREVELALANTENVNVKPNLGYLYHNYGGKYHQILFPINSKMYLHEEGWLEMNLRTDTATIRQRTLKKIKDYRYNVLPKYKFSSLRLQYLIKTIQYLNKYGEVFLVRIPVSEKMMEIENELMSDFDFKIKEAILLSKDYLDLTKENSSFTYTDGNHLYKKSGAVVSEKIANWVKSK</sequence>
<reference evidence="1" key="1">
    <citation type="submission" date="2020-01" db="EMBL/GenBank/DDBJ databases">
        <authorList>
            <person name="Meier V. D."/>
            <person name="Meier V D."/>
        </authorList>
    </citation>
    <scope>NUCLEOTIDE SEQUENCE</scope>
    <source>
        <strain evidence="1">HLG_WM_MAG_10</strain>
    </source>
</reference>
<gene>
    <name evidence="1" type="ORF">HELGO_WM26169</name>
</gene>
<dbReference type="AlphaFoldDB" id="A0A6S6UIG4"/>
<organism evidence="1">
    <name type="scientific">uncultured Aureispira sp</name>
    <dbReference type="NCBI Taxonomy" id="1331704"/>
    <lineage>
        <taxon>Bacteria</taxon>
        <taxon>Pseudomonadati</taxon>
        <taxon>Bacteroidota</taxon>
        <taxon>Saprospiria</taxon>
        <taxon>Saprospirales</taxon>
        <taxon>Saprospiraceae</taxon>
        <taxon>Aureispira</taxon>
        <taxon>environmental samples</taxon>
    </lineage>
</organism>
<name>A0A6S6UIG4_9BACT</name>
<protein>
    <recommendedName>
        <fullName evidence="2">SGNH/GDSL hydrolase family protein</fullName>
    </recommendedName>
</protein>
<evidence type="ECO:0000313" key="1">
    <source>
        <dbReference type="EMBL" id="CAA6829944.1"/>
    </source>
</evidence>